<dbReference type="PROSITE" id="PS51257">
    <property type="entry name" value="PROKAR_LIPOPROTEIN"/>
    <property type="match status" value="1"/>
</dbReference>
<keyword evidence="1" id="KW-0732">Signal</keyword>
<name>A0ABZ2CNQ4_9BACI</name>
<evidence type="ECO:0000256" key="1">
    <source>
        <dbReference type="SAM" id="SignalP"/>
    </source>
</evidence>
<accession>A0ABZ2CNQ4</accession>
<evidence type="ECO:0000313" key="3">
    <source>
        <dbReference type="Proteomes" id="UP001357223"/>
    </source>
</evidence>
<gene>
    <name evidence="2" type="ORF">R4Z09_10430</name>
</gene>
<evidence type="ECO:0000313" key="2">
    <source>
        <dbReference type="EMBL" id="WVX83373.1"/>
    </source>
</evidence>
<protein>
    <submittedName>
        <fullName evidence="2">Polymer-forming cytoskeletal protein</fullName>
    </submittedName>
</protein>
<dbReference type="EMBL" id="CP137640">
    <property type="protein sequence ID" value="WVX83373.1"/>
    <property type="molecule type" value="Genomic_DNA"/>
</dbReference>
<reference evidence="2 3" key="1">
    <citation type="submission" date="2023-10" db="EMBL/GenBank/DDBJ databases">
        <title>Niallia locisalis sp.nov. isolated from a salt pond sample.</title>
        <authorList>
            <person name="Li X.-J."/>
            <person name="Dong L."/>
        </authorList>
    </citation>
    <scope>NUCLEOTIDE SEQUENCE [LARGE SCALE GENOMIC DNA]</scope>
    <source>
        <strain evidence="2 3">DSM 29761</strain>
    </source>
</reference>
<organism evidence="2 3">
    <name type="scientific">Niallia oryzisoli</name>
    <dbReference type="NCBI Taxonomy" id="1737571"/>
    <lineage>
        <taxon>Bacteria</taxon>
        <taxon>Bacillati</taxon>
        <taxon>Bacillota</taxon>
        <taxon>Bacilli</taxon>
        <taxon>Bacillales</taxon>
        <taxon>Bacillaceae</taxon>
        <taxon>Niallia</taxon>
    </lineage>
</organism>
<feature type="signal peptide" evidence="1">
    <location>
        <begin position="1"/>
        <end position="20"/>
    </location>
</feature>
<dbReference type="Proteomes" id="UP001357223">
    <property type="component" value="Chromosome"/>
</dbReference>
<keyword evidence="3" id="KW-1185">Reference proteome</keyword>
<feature type="chain" id="PRO_5046370756" evidence="1">
    <location>
        <begin position="21"/>
        <end position="340"/>
    </location>
</feature>
<sequence length="340" mass="36321">MKFKALLASTLLVGSLAACGTDEKASDETAEKATAQESTETKTEIAEKADAVTTASIVNDAEGLKKAASTEGTWIFAILNDVTIDDELVVAGEFHDKGDAANPIYRKFAPYAQDENHNVTARYTLTVPKMTVQSENFKVQAGTVKGDVYVEAKGFTLTADATIDGNIYYASEDLKATAVIEGKVTGAQEVKVASADADVVTTASIVKDGDALKKAASKEGNWIFAILNDVTIDDELVVAGEFHDKGDAAKPIYRKFAPYTQDENHNVTARFTLTVPKMTVQSENFKVQAGTVKGDVYVQAKGFTLTKDATVDGNIYYASEDLKGTAVIEGKVTGAQEVKK</sequence>
<proteinExistence type="predicted"/>
<dbReference type="RefSeq" id="WP_338452257.1">
    <property type="nucleotide sequence ID" value="NZ_CP137640.1"/>
</dbReference>